<sequence>MDKKLNTISHTFFSGELSTIDIMVLKIHLLNVHPKDVIFCTDNNSCFIIDFKYDDCVASDYINKKLTPILPDKYIDFSPMIAAEMTNYEIILDDIKKYIETSKKLKKVIKFYKSNKKNKCIEEANNKLKIAMKKGVDYDYIKGTYV</sequence>
<keyword evidence="3" id="KW-1133">Transmembrane helix</keyword>
<dbReference type="InterPro" id="IPR006872">
    <property type="entry name" value="Poxvirus_H7"/>
</dbReference>
<evidence type="ECO:0000256" key="3">
    <source>
        <dbReference type="ARBA" id="ARBA00022989"/>
    </source>
</evidence>
<dbReference type="EMBL" id="AY689437">
    <property type="protein sequence ID" value="ABI99071.1"/>
    <property type="molecule type" value="Genomic_DNA"/>
</dbReference>
<dbReference type="Pfam" id="PF04787">
    <property type="entry name" value="Pox_H7"/>
    <property type="match status" value="1"/>
</dbReference>
<keyword evidence="4" id="KW-0472">Membrane</keyword>
<dbReference type="GO" id="GO:0016020">
    <property type="term" value="C:membrane"/>
    <property type="evidence" value="ECO:0007669"/>
    <property type="project" value="UniProtKB-SubCell"/>
</dbReference>
<accession>Q08F95</accession>
<evidence type="ECO:0000256" key="1">
    <source>
        <dbReference type="ARBA" id="ARBA00004167"/>
    </source>
</evidence>
<evidence type="ECO:0000313" key="5">
    <source>
        <dbReference type="EMBL" id="ABI99071.1"/>
    </source>
</evidence>
<reference evidence="5 6" key="1">
    <citation type="journal article" date="2005" name="J. Virol.">
        <title>Genome of deerpox virus.</title>
        <authorList>
            <person name="Afonso C.L."/>
            <person name="Delhon G."/>
            <person name="Tulman E.R."/>
            <person name="Lu Z."/>
            <person name="Zsak A."/>
            <person name="Becerra V.M."/>
            <person name="Zsak L."/>
            <person name="Kutish G.F."/>
            <person name="Rock D.L."/>
        </authorList>
    </citation>
    <scope>NUCLEOTIDE SEQUENCE [LARGE SCALE GENOMIC DNA]</scope>
    <source>
        <strain evidence="5">W-1170-84</strain>
    </source>
</reference>
<evidence type="ECO:0000256" key="4">
    <source>
        <dbReference type="ARBA" id="ARBA00023136"/>
    </source>
</evidence>
<comment type="subcellular location">
    <subcellularLocation>
        <location evidence="1">Membrane</location>
        <topology evidence="1">Single-pass membrane protein</topology>
    </subcellularLocation>
</comment>
<protein>
    <submittedName>
        <fullName evidence="5">Uncharacterized protein</fullName>
    </submittedName>
</protein>
<keyword evidence="2" id="KW-0812">Transmembrane</keyword>
<evidence type="ECO:0000256" key="2">
    <source>
        <dbReference type="ARBA" id="ARBA00022692"/>
    </source>
</evidence>
<organism evidence="5 6">
    <name type="scientific">Deerpox virus (strain W-1170-84)</name>
    <name type="common">DPV</name>
    <dbReference type="NCBI Taxonomy" id="305676"/>
    <lineage>
        <taxon>Viruses</taxon>
        <taxon>Varidnaviria</taxon>
        <taxon>Bamfordvirae</taxon>
        <taxon>Nucleocytoviricota</taxon>
        <taxon>Pokkesviricetes</taxon>
        <taxon>Chitovirales</taxon>
        <taxon>Poxviridae</taxon>
        <taxon>Chordopoxvirinae</taxon>
        <taxon>Cervidpoxvirus</taxon>
        <taxon>Cervidpoxvirus muledeerpox</taxon>
        <taxon>Mule deerpox virus</taxon>
    </lineage>
</organism>
<name>Q08F95_DPV84</name>
<dbReference type="Proteomes" id="UP000162522">
    <property type="component" value="Segment"/>
</dbReference>
<organismHost>
    <name type="scientific">Odocoileus hemionus</name>
    <name type="common">Mule deer</name>
    <name type="synonym">Cervus hemionus</name>
    <dbReference type="NCBI Taxonomy" id="9872"/>
</organismHost>
<evidence type="ECO:0000313" key="6">
    <source>
        <dbReference type="Proteomes" id="UP000162522"/>
    </source>
</evidence>
<proteinExistence type="predicted"/>
<gene>
    <name evidence="5" type="ORF">DpV84gp087</name>
</gene>